<dbReference type="GO" id="GO:0009424">
    <property type="term" value="C:bacterial-type flagellum hook"/>
    <property type="evidence" value="ECO:0007669"/>
    <property type="project" value="InterPro"/>
</dbReference>
<dbReference type="GO" id="GO:0005576">
    <property type="term" value="C:extracellular region"/>
    <property type="evidence" value="ECO:0007669"/>
    <property type="project" value="UniProtKB-SubCell"/>
</dbReference>
<gene>
    <name evidence="10" type="primary">flgK</name>
    <name evidence="10" type="ORF">DDZ18_11230</name>
</gene>
<dbReference type="AlphaFoldDB" id="A0A2U2BRW4"/>
<dbReference type="InterPro" id="IPR019776">
    <property type="entry name" value="Flagellar_basal_body_rod_CS"/>
</dbReference>
<dbReference type="Gene3D" id="1.20.1330.10">
    <property type="entry name" value="f41 fragment of flagellin, N-terminal domain"/>
    <property type="match status" value="1"/>
</dbReference>
<dbReference type="GO" id="GO:0005198">
    <property type="term" value="F:structural molecule activity"/>
    <property type="evidence" value="ECO:0007669"/>
    <property type="project" value="InterPro"/>
</dbReference>
<evidence type="ECO:0000313" key="10">
    <source>
        <dbReference type="EMBL" id="PWE16764.1"/>
    </source>
</evidence>
<evidence type="ECO:0000256" key="6">
    <source>
        <dbReference type="ARBA" id="ARBA00023143"/>
    </source>
</evidence>
<dbReference type="PRINTS" id="PR01005">
    <property type="entry name" value="FLGHOOKAP1"/>
</dbReference>
<evidence type="ECO:0000256" key="2">
    <source>
        <dbReference type="ARBA" id="ARBA00004613"/>
    </source>
</evidence>
<dbReference type="NCBIfam" id="TIGR02492">
    <property type="entry name" value="flgK_ends"/>
    <property type="match status" value="1"/>
</dbReference>
<dbReference type="PANTHER" id="PTHR30033:SF1">
    <property type="entry name" value="FLAGELLAR HOOK-ASSOCIATED PROTEIN 1"/>
    <property type="match status" value="1"/>
</dbReference>
<evidence type="ECO:0000259" key="9">
    <source>
        <dbReference type="Pfam" id="PF22638"/>
    </source>
</evidence>
<dbReference type="RefSeq" id="WP_109253487.1">
    <property type="nucleotide sequence ID" value="NZ_QEXV01000005.1"/>
</dbReference>
<evidence type="ECO:0000256" key="3">
    <source>
        <dbReference type="ARBA" id="ARBA00009677"/>
    </source>
</evidence>
<feature type="domain" description="Flagellar basal-body/hook protein C-terminal" evidence="8">
    <location>
        <begin position="669"/>
        <end position="706"/>
    </location>
</feature>
<name>A0A2U2BRW4_9PROT</name>
<dbReference type="InterPro" id="IPR010930">
    <property type="entry name" value="Flg_bb/hook_C_dom"/>
</dbReference>
<dbReference type="OrthoDB" id="7181295at2"/>
<accession>A0A2U2BRW4</accession>
<keyword evidence="10" id="KW-0966">Cell projection</keyword>
<evidence type="ECO:0000256" key="4">
    <source>
        <dbReference type="ARBA" id="ARBA00016244"/>
    </source>
</evidence>
<proteinExistence type="inferred from homology"/>
<feature type="domain" description="Flagellar basal body rod protein N-terminal" evidence="7">
    <location>
        <begin position="8"/>
        <end position="36"/>
    </location>
</feature>
<evidence type="ECO:0000313" key="11">
    <source>
        <dbReference type="Proteomes" id="UP000245168"/>
    </source>
</evidence>
<protein>
    <recommendedName>
        <fullName evidence="4">Flagellar hook-associated protein 1</fullName>
    </recommendedName>
</protein>
<organism evidence="10 11">
    <name type="scientific">Marinicauda salina</name>
    <dbReference type="NCBI Taxonomy" id="2135793"/>
    <lineage>
        <taxon>Bacteria</taxon>
        <taxon>Pseudomonadati</taxon>
        <taxon>Pseudomonadota</taxon>
        <taxon>Alphaproteobacteria</taxon>
        <taxon>Maricaulales</taxon>
        <taxon>Maricaulaceae</taxon>
        <taxon>Marinicauda</taxon>
    </lineage>
</organism>
<comment type="caution">
    <text evidence="10">The sequence shown here is derived from an EMBL/GenBank/DDBJ whole genome shotgun (WGS) entry which is preliminary data.</text>
</comment>
<keyword evidence="11" id="KW-1185">Reference proteome</keyword>
<dbReference type="Proteomes" id="UP000245168">
    <property type="component" value="Unassembled WGS sequence"/>
</dbReference>
<dbReference type="InterPro" id="IPR053927">
    <property type="entry name" value="FlgK_helical"/>
</dbReference>
<evidence type="ECO:0000259" key="7">
    <source>
        <dbReference type="Pfam" id="PF00460"/>
    </source>
</evidence>
<dbReference type="PROSITE" id="PS00588">
    <property type="entry name" value="FLAGELLA_BB_ROD"/>
    <property type="match status" value="1"/>
</dbReference>
<sequence length="707" mass="72648">MSLNGIVNNALTGLQASQIGMRTTSSNVSNANTPGYARTEIMQAPRSSAGQGMGVEVTGVRRVADTFLQAASLRAASDAERADAMFSLLDRLQSQFGSTDDAGSLFGRLNQAFSSIASAALDPNEQVSRQSALSDLELFFSEGQRLSTEIRGMRDEADQRIGDGVTRINEILAELESLNGQVQTLSANASDTTGAANRQSVLLDELSGLIDVRVEKQGDGRVFVRTGDGVALLDNSRLELEYTPSGTGAYGVDYGRITAEVSSSGATIDVTSNVRSGELRGLMDLRDKELPTLAAQLSELAAGAADALNAAHNDSSAVPAPATLEGRNTGLLATDVLNGSGQATLAVTAPDGTLVNRVDIAFTGAGFTVNGNAGTSIGDLVTELNNAFGGDATASFTDGRLTIAAAGGNGVAALNDPADPSSLGGRGFAHFFGLNDVVDSARPGFFETALTATSAHGLAPGGELGFKVTAPDGRQVADITVGVAGATLQDQIDALNDPTTGLGQYGSFALDGDGALSFTPSGAYADFEVSLASDTTERGSTGLAFSQIFGLGDAARLVRAESFAVSPELRADPSKMALAKLDIDGTTAVGDLVLAKGDARGGQALQEALTTRRDFSAAGGLSGGLSSLEEYAARLAGDVGARAARAERASDAAQSVRAAADQKRADVEGVNLDEELAQMTLYQQAYNASARMLQAAREMTDTLLNLV</sequence>
<dbReference type="Pfam" id="PF00460">
    <property type="entry name" value="Flg_bb_rod"/>
    <property type="match status" value="1"/>
</dbReference>
<dbReference type="PANTHER" id="PTHR30033">
    <property type="entry name" value="FLAGELLAR HOOK-ASSOCIATED PROTEIN 1"/>
    <property type="match status" value="1"/>
</dbReference>
<evidence type="ECO:0000259" key="8">
    <source>
        <dbReference type="Pfam" id="PF06429"/>
    </source>
</evidence>
<reference evidence="11" key="1">
    <citation type="submission" date="2018-05" db="EMBL/GenBank/DDBJ databases">
        <authorList>
            <person name="Liu B.-T."/>
        </authorList>
    </citation>
    <scope>NUCLEOTIDE SEQUENCE [LARGE SCALE GENOMIC DNA]</scope>
    <source>
        <strain evidence="11">WD6-1</strain>
    </source>
</reference>
<keyword evidence="10" id="KW-0969">Cilium</keyword>
<dbReference type="GO" id="GO:0044780">
    <property type="term" value="P:bacterial-type flagellum assembly"/>
    <property type="evidence" value="ECO:0007669"/>
    <property type="project" value="InterPro"/>
</dbReference>
<dbReference type="InterPro" id="IPR002371">
    <property type="entry name" value="FlgK"/>
</dbReference>
<dbReference type="EMBL" id="QEXV01000005">
    <property type="protein sequence ID" value="PWE16764.1"/>
    <property type="molecule type" value="Genomic_DNA"/>
</dbReference>
<dbReference type="InterPro" id="IPR001444">
    <property type="entry name" value="Flag_bb_rod_N"/>
</dbReference>
<keyword evidence="6" id="KW-0975">Bacterial flagellum</keyword>
<evidence type="ECO:0000256" key="1">
    <source>
        <dbReference type="ARBA" id="ARBA00004117"/>
    </source>
</evidence>
<dbReference type="Pfam" id="PF22638">
    <property type="entry name" value="FlgK_D1"/>
    <property type="match status" value="1"/>
</dbReference>
<comment type="subcellular location">
    <subcellularLocation>
        <location evidence="1">Bacterial flagellum basal body</location>
    </subcellularLocation>
    <subcellularLocation>
        <location evidence="2">Secreted</location>
    </subcellularLocation>
</comment>
<evidence type="ECO:0000256" key="5">
    <source>
        <dbReference type="ARBA" id="ARBA00022525"/>
    </source>
</evidence>
<keyword evidence="10" id="KW-0282">Flagellum</keyword>
<dbReference type="SUPFAM" id="SSF64518">
    <property type="entry name" value="Phase 1 flagellin"/>
    <property type="match status" value="1"/>
</dbReference>
<feature type="domain" description="Flagellar hook-associated protein FlgK helical" evidence="9">
    <location>
        <begin position="91"/>
        <end position="314"/>
    </location>
</feature>
<dbReference type="Pfam" id="PF06429">
    <property type="entry name" value="Flg_bbr_C"/>
    <property type="match status" value="1"/>
</dbReference>
<comment type="similarity">
    <text evidence="3">Belongs to the flagella basal body rod proteins family.</text>
</comment>
<keyword evidence="5" id="KW-0964">Secreted</keyword>
<dbReference type="GO" id="GO:0009425">
    <property type="term" value="C:bacterial-type flagellum basal body"/>
    <property type="evidence" value="ECO:0007669"/>
    <property type="project" value="UniProtKB-SubCell"/>
</dbReference>